<accession>A8XF28</accession>
<feature type="compositionally biased region" description="Basic and acidic residues" evidence="1">
    <location>
        <begin position="1"/>
        <end position="23"/>
    </location>
</feature>
<dbReference type="HOGENOM" id="CLU_2998412_0_0_1"/>
<feature type="region of interest" description="Disordered" evidence="1">
    <location>
        <begin position="1"/>
        <end position="57"/>
    </location>
</feature>
<dbReference type="CTD" id="8584655"/>
<dbReference type="GeneID" id="8584655"/>
<evidence type="ECO:0000313" key="3">
    <source>
        <dbReference type="Proteomes" id="UP000008549"/>
    </source>
</evidence>
<dbReference type="Proteomes" id="UP000008549">
    <property type="component" value="Unassembled WGS sequence"/>
</dbReference>
<dbReference type="InParanoid" id="A8XF28"/>
<dbReference type="KEGG" id="cbr:CBG_12242"/>
<name>A8XF28_CAEBR</name>
<reference evidence="2 3" key="1">
    <citation type="journal article" date="2003" name="PLoS Biol.">
        <title>The genome sequence of Caenorhabditis briggsae: a platform for comparative genomics.</title>
        <authorList>
            <person name="Stein L.D."/>
            <person name="Bao Z."/>
            <person name="Blasiar D."/>
            <person name="Blumenthal T."/>
            <person name="Brent M.R."/>
            <person name="Chen N."/>
            <person name="Chinwalla A."/>
            <person name="Clarke L."/>
            <person name="Clee C."/>
            <person name="Coghlan A."/>
            <person name="Coulson A."/>
            <person name="D'Eustachio P."/>
            <person name="Fitch D.H."/>
            <person name="Fulton L.A."/>
            <person name="Fulton R.E."/>
            <person name="Griffiths-Jones S."/>
            <person name="Harris T.W."/>
            <person name="Hillier L.W."/>
            <person name="Kamath R."/>
            <person name="Kuwabara P.E."/>
            <person name="Mardis E.R."/>
            <person name="Marra M.A."/>
            <person name="Miner T.L."/>
            <person name="Minx P."/>
            <person name="Mullikin J.C."/>
            <person name="Plumb R.W."/>
            <person name="Rogers J."/>
            <person name="Schein J.E."/>
            <person name="Sohrmann M."/>
            <person name="Spieth J."/>
            <person name="Stajich J.E."/>
            <person name="Wei C."/>
            <person name="Willey D."/>
            <person name="Wilson R.K."/>
            <person name="Durbin R."/>
            <person name="Waterston R.H."/>
        </authorList>
    </citation>
    <scope>NUCLEOTIDE SEQUENCE [LARGE SCALE GENOMIC DNA]</scope>
    <source>
        <strain evidence="2 3">AF16</strain>
    </source>
</reference>
<evidence type="ECO:0000313" key="2">
    <source>
        <dbReference type="EMBL" id="CAP31250.1"/>
    </source>
</evidence>
<gene>
    <name evidence="2" type="ORF">CBG12242</name>
    <name evidence="2" type="ORF">CBG_12242</name>
</gene>
<sequence>LATRQVKEAAPTEKTKSFSEKKTTKINFSIGWSSDGRKEGERQRKDGVQRARRQKNV</sequence>
<evidence type="ECO:0000256" key="1">
    <source>
        <dbReference type="SAM" id="MobiDB-lite"/>
    </source>
</evidence>
<dbReference type="AlphaFoldDB" id="A8XF28"/>
<dbReference type="EMBL" id="HE600962">
    <property type="protein sequence ID" value="CAP31250.1"/>
    <property type="molecule type" value="Genomic_DNA"/>
</dbReference>
<keyword evidence="3" id="KW-1185">Reference proteome</keyword>
<feature type="non-terminal residue" evidence="2">
    <location>
        <position position="1"/>
    </location>
</feature>
<dbReference type="RefSeq" id="XP_002642661.1">
    <property type="nucleotide sequence ID" value="XM_002642615.1"/>
</dbReference>
<organism evidence="2 3">
    <name type="scientific">Caenorhabditis briggsae</name>
    <dbReference type="NCBI Taxonomy" id="6238"/>
    <lineage>
        <taxon>Eukaryota</taxon>
        <taxon>Metazoa</taxon>
        <taxon>Ecdysozoa</taxon>
        <taxon>Nematoda</taxon>
        <taxon>Chromadorea</taxon>
        <taxon>Rhabditida</taxon>
        <taxon>Rhabditina</taxon>
        <taxon>Rhabditomorpha</taxon>
        <taxon>Rhabditoidea</taxon>
        <taxon>Rhabditidae</taxon>
        <taxon>Peloderinae</taxon>
        <taxon>Caenorhabditis</taxon>
    </lineage>
</organism>
<feature type="non-terminal residue" evidence="2">
    <location>
        <position position="57"/>
    </location>
</feature>
<proteinExistence type="predicted"/>
<reference evidence="2 3" key="2">
    <citation type="journal article" date="2011" name="PLoS Genet.">
        <title>Caenorhabditis briggsae recombinant inbred line genotypes reveal inter-strain incompatibility and the evolution of recombination.</title>
        <authorList>
            <person name="Ross J.A."/>
            <person name="Koboldt D.C."/>
            <person name="Staisch J.E."/>
            <person name="Chamberlin H.M."/>
            <person name="Gupta B.P."/>
            <person name="Miller R.D."/>
            <person name="Baird S.E."/>
            <person name="Haag E.S."/>
        </authorList>
    </citation>
    <scope>NUCLEOTIDE SEQUENCE [LARGE SCALE GENOMIC DNA]</scope>
    <source>
        <strain evidence="2 3">AF16</strain>
    </source>
</reference>
<protein>
    <submittedName>
        <fullName evidence="2">Protein CBG12242</fullName>
    </submittedName>
</protein>
<feature type="compositionally biased region" description="Basic and acidic residues" evidence="1">
    <location>
        <begin position="35"/>
        <end position="49"/>
    </location>
</feature>